<sequence>MPAVARTLTYTLLLLGKGMVAEVVVAVPAVVTGPPEVVAVKSSNPGGSGVG</sequence>
<proteinExistence type="predicted"/>
<gene>
    <name evidence="1" type="ordered locus">RAM_22680</name>
</gene>
<dbReference type="Proteomes" id="UP000006138">
    <property type="component" value="Chromosome"/>
</dbReference>
<evidence type="ECO:0000313" key="1">
    <source>
        <dbReference type="EMBL" id="AEK43016.1"/>
    </source>
</evidence>
<reference evidence="1 2" key="1">
    <citation type="journal article" date="2011" name="J. Bacteriol.">
        <title>Whole genome sequence of the rifamycin B-producing strain Amycolatopsis mediterranei S699.</title>
        <authorList>
            <person name="Verma M."/>
            <person name="Kaur J."/>
            <person name="Kumar M."/>
            <person name="Kumari K."/>
            <person name="Saxena A."/>
            <person name="Anand S."/>
            <person name="Nigam A."/>
            <person name="Ravi V."/>
            <person name="Raghuvanshi S."/>
            <person name="Khurana P."/>
            <person name="Tyagi A.K."/>
            <person name="Khurana J.P."/>
            <person name="Lal R."/>
        </authorList>
    </citation>
    <scope>NUCLEOTIDE SEQUENCE [LARGE SCALE GENOMIC DNA]</scope>
    <source>
        <strain evidence="1 2">S699</strain>
    </source>
</reference>
<evidence type="ECO:0000313" key="2">
    <source>
        <dbReference type="Proteomes" id="UP000006138"/>
    </source>
</evidence>
<protein>
    <submittedName>
        <fullName evidence="1">Uncharacterized protein</fullName>
    </submittedName>
</protein>
<dbReference type="AlphaFoldDB" id="A0A9R0U9T6"/>
<keyword evidence="2" id="KW-1185">Reference proteome</keyword>
<organism evidence="1 2">
    <name type="scientific">Amycolatopsis mediterranei (strain S699)</name>
    <name type="common">Nocardia mediterranei</name>
    <dbReference type="NCBI Taxonomy" id="713604"/>
    <lineage>
        <taxon>Bacteria</taxon>
        <taxon>Bacillati</taxon>
        <taxon>Actinomycetota</taxon>
        <taxon>Actinomycetes</taxon>
        <taxon>Pseudonocardiales</taxon>
        <taxon>Pseudonocardiaceae</taxon>
        <taxon>Amycolatopsis</taxon>
    </lineage>
</organism>
<dbReference type="KEGG" id="amn:RAM_22680"/>
<dbReference type="EMBL" id="CP002896">
    <property type="protein sequence ID" value="AEK43016.1"/>
    <property type="molecule type" value="Genomic_DNA"/>
</dbReference>
<name>A0A9R0U9T6_AMYMS</name>
<accession>A0A9R0U9T6</accession>